<dbReference type="GO" id="GO:0016020">
    <property type="term" value="C:membrane"/>
    <property type="evidence" value="ECO:0007669"/>
    <property type="project" value="UniProtKB-SubCell"/>
</dbReference>
<keyword evidence="6" id="KW-0614">Plasmid</keyword>
<dbReference type="InterPro" id="IPR002657">
    <property type="entry name" value="BilAc:Na_symport/Acr3"/>
</dbReference>
<feature type="transmembrane region" description="Helical" evidence="5">
    <location>
        <begin position="104"/>
        <end position="128"/>
    </location>
</feature>
<reference evidence="6 7" key="1">
    <citation type="journal article" date="2006" name="Genome Biol.">
        <title>The genome of Rhizobium leguminosarum has recognizable core and accessory components.</title>
        <authorList>
            <person name="Young J.W."/>
            <person name="Crossman L.C."/>
            <person name="Johnston A.W.B."/>
            <person name="Thomson N.R."/>
            <person name="Ghazoui Z.F."/>
            <person name="Hull K.H."/>
            <person name="Wexler M."/>
            <person name="Curson A.R.J."/>
            <person name="Todd J.D."/>
            <person name="Poole P.S."/>
            <person name="Mauchline T.H."/>
            <person name="East A.K."/>
            <person name="Quail M.A."/>
            <person name="Churcher C."/>
            <person name="Arrowsmith C."/>
            <person name="Cherevach A."/>
            <person name="Chillingworth T."/>
            <person name="Clarke K."/>
            <person name="Cronin A."/>
            <person name="Davis P."/>
            <person name="Fraser A."/>
            <person name="Hance Z."/>
            <person name="Hauser H."/>
            <person name="Jagels K."/>
            <person name="Moule S."/>
            <person name="Mungall K."/>
            <person name="Norbertczak H."/>
            <person name="Rabbinowitsch E."/>
            <person name="Sanders M."/>
            <person name="Simmonds M."/>
            <person name="Whitehead S."/>
            <person name="Parkhill J."/>
        </authorList>
    </citation>
    <scope>NUCLEOTIDE SEQUENCE [LARGE SCALE GENOMIC DNA]</scope>
    <source>
        <strain evidence="7">DSM 114642 / LMG 32736 / 3841</strain>
    </source>
</reference>
<feature type="transmembrane region" description="Helical" evidence="5">
    <location>
        <begin position="166"/>
        <end position="187"/>
    </location>
</feature>
<feature type="transmembrane region" description="Helical" evidence="5">
    <location>
        <begin position="12"/>
        <end position="30"/>
    </location>
</feature>
<keyword evidence="7" id="KW-1185">Reference proteome</keyword>
<dbReference type="EnsemblBacteria" id="CAK10248">
    <property type="protein sequence ID" value="CAK10248"/>
    <property type="gene ID" value="pRL100022A"/>
</dbReference>
<dbReference type="HOGENOM" id="CLU_071291_0_0_5"/>
<feature type="transmembrane region" description="Helical" evidence="5">
    <location>
        <begin position="134"/>
        <end position="154"/>
    </location>
</feature>
<feature type="transmembrane region" description="Helical" evidence="5">
    <location>
        <begin position="42"/>
        <end position="67"/>
    </location>
</feature>
<dbReference type="PANTHER" id="PTHR10361">
    <property type="entry name" value="SODIUM-BILE ACID COTRANSPORTER"/>
    <property type="match status" value="1"/>
</dbReference>
<dbReference type="RefSeq" id="WP_011654090.1">
    <property type="nucleotide sequence ID" value="NC_008381.1"/>
</dbReference>
<dbReference type="AlphaFoldDB" id="Q1M8A4"/>
<evidence type="ECO:0000256" key="3">
    <source>
        <dbReference type="ARBA" id="ARBA00022989"/>
    </source>
</evidence>
<dbReference type="GeneID" id="303210312"/>
<feature type="transmembrane region" description="Helical" evidence="5">
    <location>
        <begin position="253"/>
        <end position="275"/>
    </location>
</feature>
<dbReference type="Proteomes" id="UP000006575">
    <property type="component" value="Plasmid pRL10"/>
</dbReference>
<keyword evidence="4 5" id="KW-0472">Membrane</keyword>
<organism evidence="6 7">
    <name type="scientific">Rhizobium johnstonii (strain DSM 114642 / LMG 32736 / 3841)</name>
    <name type="common">Rhizobium leguminosarum bv. viciae</name>
    <dbReference type="NCBI Taxonomy" id="216596"/>
    <lineage>
        <taxon>Bacteria</taxon>
        <taxon>Pseudomonadati</taxon>
        <taxon>Pseudomonadota</taxon>
        <taxon>Alphaproteobacteria</taxon>
        <taxon>Hyphomicrobiales</taxon>
        <taxon>Rhizobiaceae</taxon>
        <taxon>Rhizobium/Agrobacterium group</taxon>
        <taxon>Rhizobium</taxon>
        <taxon>Rhizobium johnstonii</taxon>
    </lineage>
</organism>
<gene>
    <name evidence="6" type="ORF">pRL100022A</name>
</gene>
<evidence type="ECO:0000313" key="6">
    <source>
        <dbReference type="EMBL" id="CAK10248.1"/>
    </source>
</evidence>
<dbReference type="KEGG" id="rle:pRL100022A"/>
<geneLocation type="plasmid" evidence="6 7">
    <name>pRL10</name>
</geneLocation>
<dbReference type="Gene3D" id="1.20.1530.20">
    <property type="match status" value="1"/>
</dbReference>
<comment type="subcellular location">
    <subcellularLocation>
        <location evidence="1">Membrane</location>
        <topology evidence="1">Multi-pass membrane protein</topology>
    </subcellularLocation>
</comment>
<feature type="transmembrane region" description="Helical" evidence="5">
    <location>
        <begin position="73"/>
        <end position="92"/>
    </location>
</feature>
<evidence type="ECO:0000256" key="2">
    <source>
        <dbReference type="ARBA" id="ARBA00022692"/>
    </source>
</evidence>
<evidence type="ECO:0000313" key="7">
    <source>
        <dbReference type="Proteomes" id="UP000006575"/>
    </source>
</evidence>
<proteinExistence type="predicted"/>
<evidence type="ECO:0000256" key="1">
    <source>
        <dbReference type="ARBA" id="ARBA00004141"/>
    </source>
</evidence>
<sequence>MIEFLSNSLTPVILIYVVSAMLALGLSQTVNQIFDSLRNVRITLSAVVASYIILPLIAVSIATLFGLDPALRFGLVLMSMAAGAEIGPLLTANSNGNVRLAGGLLVISIAITIVYLPVMLGVFLPGVHFPLGHLLIKLCVTVVAPLILGFFIRSRFEKIANTAEKYIYAISRIFVIVLTVIVVLLYYRRIIDLFGTYAVLAGFLYVVGGFGIGYLLGLPERGTSLAMGYMHSARNASVAIMVANDVFHDQVDVMLMIALLVIFMLIILVPLSVILKVKPGAE</sequence>
<dbReference type="Pfam" id="PF01758">
    <property type="entry name" value="SBF"/>
    <property type="match status" value="1"/>
</dbReference>
<keyword evidence="3 5" id="KW-1133">Transmembrane helix</keyword>
<dbReference type="InterPro" id="IPR004710">
    <property type="entry name" value="Bilac:Na_transpt"/>
</dbReference>
<dbReference type="EMBL" id="AM236084">
    <property type="protein sequence ID" value="CAK10248.1"/>
    <property type="molecule type" value="Genomic_DNA"/>
</dbReference>
<keyword evidence="2 5" id="KW-0812">Transmembrane</keyword>
<name>Q1M8A4_RHIJ3</name>
<evidence type="ECO:0000256" key="4">
    <source>
        <dbReference type="ARBA" id="ARBA00023136"/>
    </source>
</evidence>
<protein>
    <submittedName>
        <fullName evidence="6">Transmembrane transport protein</fullName>
    </submittedName>
</protein>
<evidence type="ECO:0000256" key="5">
    <source>
        <dbReference type="SAM" id="Phobius"/>
    </source>
</evidence>
<dbReference type="PANTHER" id="PTHR10361:SF28">
    <property type="entry name" value="P3 PROTEIN-RELATED"/>
    <property type="match status" value="1"/>
</dbReference>
<accession>Q1M8A4</accession>
<dbReference type="InterPro" id="IPR038770">
    <property type="entry name" value="Na+/solute_symporter_sf"/>
</dbReference>
<feature type="transmembrane region" description="Helical" evidence="5">
    <location>
        <begin position="193"/>
        <end position="216"/>
    </location>
</feature>